<evidence type="ECO:0000256" key="14">
    <source>
        <dbReference type="HAMAP-Rule" id="MF_01398"/>
    </source>
</evidence>
<dbReference type="InterPro" id="IPR028987">
    <property type="entry name" value="ATP_synth_B-like_membr_sf"/>
</dbReference>
<comment type="subcellular location">
    <subcellularLocation>
        <location evidence="1 14">Cell membrane</location>
        <topology evidence="1 14">Single-pass membrane protein</topology>
    </subcellularLocation>
</comment>
<dbReference type="GO" id="GO:0046933">
    <property type="term" value="F:proton-transporting ATP synthase activity, rotational mechanism"/>
    <property type="evidence" value="ECO:0007669"/>
    <property type="project" value="UniProtKB-UniRule"/>
</dbReference>
<dbReference type="PANTHER" id="PTHR33445">
    <property type="entry name" value="ATP SYNTHASE SUBUNIT B', CHLOROPLASTIC"/>
    <property type="match status" value="1"/>
</dbReference>
<dbReference type="GO" id="GO:0005886">
    <property type="term" value="C:plasma membrane"/>
    <property type="evidence" value="ECO:0007669"/>
    <property type="project" value="UniProtKB-SubCell"/>
</dbReference>
<evidence type="ECO:0000256" key="7">
    <source>
        <dbReference type="ARBA" id="ARBA00022781"/>
    </source>
</evidence>
<comment type="function">
    <text evidence="14">Component of the F(0) channel, it forms part of the peripheral stalk, linking F(1) to F(0).</text>
</comment>
<keyword evidence="11 14" id="KW-0066">ATP synthesis</keyword>
<dbReference type="EMBL" id="JACHMK010000001">
    <property type="protein sequence ID" value="MBB6334937.1"/>
    <property type="molecule type" value="Genomic_DNA"/>
</dbReference>
<evidence type="ECO:0000256" key="8">
    <source>
        <dbReference type="ARBA" id="ARBA00022989"/>
    </source>
</evidence>
<name>A0A923E516_9ACTO</name>
<keyword evidence="7 14" id="KW-0375">Hydrogen ion transport</keyword>
<dbReference type="InterPro" id="IPR005864">
    <property type="entry name" value="ATP_synth_F0_bsu_bac"/>
</dbReference>
<organism evidence="16 17">
    <name type="scientific">Schaalia hyovaginalis</name>
    <dbReference type="NCBI Taxonomy" id="29316"/>
    <lineage>
        <taxon>Bacteria</taxon>
        <taxon>Bacillati</taxon>
        <taxon>Actinomycetota</taxon>
        <taxon>Actinomycetes</taxon>
        <taxon>Actinomycetales</taxon>
        <taxon>Actinomycetaceae</taxon>
        <taxon>Schaalia</taxon>
    </lineage>
</organism>
<keyword evidence="17" id="KW-1185">Reference proteome</keyword>
<evidence type="ECO:0000256" key="4">
    <source>
        <dbReference type="ARBA" id="ARBA00022475"/>
    </source>
</evidence>
<evidence type="ECO:0000256" key="2">
    <source>
        <dbReference type="ARBA" id="ARBA00005513"/>
    </source>
</evidence>
<accession>A0A923E516</accession>
<comment type="subunit">
    <text evidence="13 14">F-type ATPases have 2 components, F(1) - the catalytic core - and F(0) - the membrane proton channel. F(1) has five subunits: alpha(3), beta(3), gamma(1), delta(1), epsilon(1). F(0) has three main subunits: a(1), b(2) and c(10-14). The alpha and beta chains form an alternating ring which encloses part of the gamma chain. F(1) is attached to F(0) by a central stalk formed by the gamma and epsilon chains, while a peripheral stalk is formed by the delta and b chains.</text>
</comment>
<comment type="caution">
    <text evidence="16">The sequence shown here is derived from an EMBL/GenBank/DDBJ whole genome shotgun (WGS) entry which is preliminary data.</text>
</comment>
<evidence type="ECO:0000256" key="12">
    <source>
        <dbReference type="ARBA" id="ARBA00025198"/>
    </source>
</evidence>
<evidence type="ECO:0000256" key="1">
    <source>
        <dbReference type="ARBA" id="ARBA00004162"/>
    </source>
</evidence>
<dbReference type="CDD" id="cd06503">
    <property type="entry name" value="ATP-synt_Fo_b"/>
    <property type="match status" value="1"/>
</dbReference>
<dbReference type="Pfam" id="PF00430">
    <property type="entry name" value="ATP-synt_B"/>
    <property type="match status" value="1"/>
</dbReference>
<dbReference type="GO" id="GO:0046961">
    <property type="term" value="F:proton-transporting ATPase activity, rotational mechanism"/>
    <property type="evidence" value="ECO:0007669"/>
    <property type="project" value="TreeGrafter"/>
</dbReference>
<dbReference type="PANTHER" id="PTHR33445:SF1">
    <property type="entry name" value="ATP SYNTHASE SUBUNIT B"/>
    <property type="match status" value="1"/>
</dbReference>
<keyword evidence="9 14" id="KW-0406">Ion transport</keyword>
<evidence type="ECO:0000256" key="10">
    <source>
        <dbReference type="ARBA" id="ARBA00023136"/>
    </source>
</evidence>
<evidence type="ECO:0000256" key="11">
    <source>
        <dbReference type="ARBA" id="ARBA00023310"/>
    </source>
</evidence>
<evidence type="ECO:0000313" key="17">
    <source>
        <dbReference type="Proteomes" id="UP000617426"/>
    </source>
</evidence>
<keyword evidence="8 14" id="KW-1133">Transmembrane helix</keyword>
<gene>
    <name evidence="14" type="primary">atpF</name>
    <name evidence="16" type="ORF">HD592_001502</name>
</gene>
<dbReference type="InterPro" id="IPR002146">
    <property type="entry name" value="ATP_synth_b/b'su_bac/chlpt"/>
</dbReference>
<keyword evidence="4 14" id="KW-1003">Cell membrane</keyword>
<dbReference type="GO" id="GO:0045259">
    <property type="term" value="C:proton-transporting ATP synthase complex"/>
    <property type="evidence" value="ECO:0007669"/>
    <property type="project" value="UniProtKB-KW"/>
</dbReference>
<evidence type="ECO:0000256" key="9">
    <source>
        <dbReference type="ARBA" id="ARBA00023065"/>
    </source>
</evidence>
<evidence type="ECO:0000256" key="13">
    <source>
        <dbReference type="ARBA" id="ARBA00025830"/>
    </source>
</evidence>
<keyword evidence="10 14" id="KW-0472">Membrane</keyword>
<dbReference type="SUPFAM" id="SSF81573">
    <property type="entry name" value="F1F0 ATP synthase subunit B, membrane domain"/>
    <property type="match status" value="1"/>
</dbReference>
<dbReference type="NCBIfam" id="TIGR01144">
    <property type="entry name" value="ATP_synt_b"/>
    <property type="match status" value="1"/>
</dbReference>
<dbReference type="HAMAP" id="MF_01398">
    <property type="entry name" value="ATP_synth_b_bprime"/>
    <property type="match status" value="1"/>
</dbReference>
<evidence type="ECO:0000256" key="6">
    <source>
        <dbReference type="ARBA" id="ARBA00022692"/>
    </source>
</evidence>
<evidence type="ECO:0000313" key="16">
    <source>
        <dbReference type="EMBL" id="MBB6334937.1"/>
    </source>
</evidence>
<dbReference type="Gene3D" id="6.10.250.1580">
    <property type="match status" value="1"/>
</dbReference>
<sequence length="190" mass="20538">MTAMHQVFAAAEEAGGLSFILPPLYEIFWSALVLLPVLLLVGGVALPRLYATMDERQAKIADGLAAADKAKEEQALAERERADVLKAANAEAHEIRERASEEAKGIVAAARTEAQEEASRILENAQRQILAEKQAAEISLRAEVGLLATELAEKIVGEHLADTALTSRVVDRFLDDLEADNARVAQESAR</sequence>
<comment type="similarity">
    <text evidence="2 14 15">Belongs to the ATPase B chain family.</text>
</comment>
<proteinExistence type="inferred from homology"/>
<keyword evidence="3 14" id="KW-0813">Transport</keyword>
<dbReference type="Proteomes" id="UP000617426">
    <property type="component" value="Unassembled WGS sequence"/>
</dbReference>
<evidence type="ECO:0000256" key="5">
    <source>
        <dbReference type="ARBA" id="ARBA00022547"/>
    </source>
</evidence>
<reference evidence="16" key="1">
    <citation type="submission" date="2020-08" db="EMBL/GenBank/DDBJ databases">
        <title>Sequencing the genomes of 1000 actinobacteria strains.</title>
        <authorList>
            <person name="Klenk H.-P."/>
        </authorList>
    </citation>
    <scope>NUCLEOTIDE SEQUENCE</scope>
    <source>
        <strain evidence="16">DSM 10695</strain>
    </source>
</reference>
<protein>
    <recommendedName>
        <fullName evidence="14">ATP synthase subunit b</fullName>
    </recommendedName>
    <alternativeName>
        <fullName evidence="14">ATP synthase F(0) sector subunit b</fullName>
    </alternativeName>
    <alternativeName>
        <fullName evidence="14">ATPase subunit I</fullName>
    </alternativeName>
    <alternativeName>
        <fullName evidence="14">F-type ATPase subunit b</fullName>
        <shortName evidence="14">F-ATPase subunit b</shortName>
    </alternativeName>
</protein>
<dbReference type="AlphaFoldDB" id="A0A923E516"/>
<evidence type="ECO:0000256" key="3">
    <source>
        <dbReference type="ARBA" id="ARBA00022448"/>
    </source>
</evidence>
<evidence type="ECO:0000256" key="15">
    <source>
        <dbReference type="RuleBase" id="RU003848"/>
    </source>
</evidence>
<keyword evidence="5 14" id="KW-0138">CF(0)</keyword>
<comment type="function">
    <text evidence="12 14">F(1)F(0) ATP synthase produces ATP from ADP in the presence of a proton or sodium gradient. F-type ATPases consist of two structural domains, F(1) containing the extramembraneous catalytic core and F(0) containing the membrane proton channel, linked together by a central stalk and a peripheral stalk. During catalysis, ATP synthesis in the catalytic domain of F(1) is coupled via a rotary mechanism of the central stalk subunits to proton translocation.</text>
</comment>
<keyword evidence="6 14" id="KW-0812">Transmembrane</keyword>
<dbReference type="InterPro" id="IPR050059">
    <property type="entry name" value="ATP_synthase_B_chain"/>
</dbReference>
<feature type="transmembrane region" description="Helical" evidence="14">
    <location>
        <begin position="27"/>
        <end position="50"/>
    </location>
</feature>